<dbReference type="RefSeq" id="WP_317124151.1">
    <property type="nucleotide sequence ID" value="NZ_JAWJBA010000361.1"/>
</dbReference>
<evidence type="ECO:0000313" key="6">
    <source>
        <dbReference type="EMBL" id="MDV2687139.1"/>
    </source>
</evidence>
<keyword evidence="4 5" id="KW-0663">Pyridoxal phosphate</keyword>
<dbReference type="InterPro" id="IPR006235">
    <property type="entry name" value="OAc-hSer/O-AcSer_sulfhydrylase"/>
</dbReference>
<dbReference type="Proteomes" id="UP001287282">
    <property type="component" value="Unassembled WGS sequence"/>
</dbReference>
<reference evidence="6 7" key="1">
    <citation type="submission" date="2023-10" db="EMBL/GenBank/DDBJ databases">
        <title>Screening of Alkalihalobacillus lindianensis BZ-TG-R113 and Its Alleviation of Salt Stress on Rapeseed Growth.</title>
        <authorList>
            <person name="Zhao B."/>
            <person name="Guo T."/>
        </authorList>
    </citation>
    <scope>NUCLEOTIDE SEQUENCE [LARGE SCALE GENOMIC DNA]</scope>
    <source>
        <strain evidence="6 7">BZ-TG-R113</strain>
    </source>
</reference>
<keyword evidence="7" id="KW-1185">Reference proteome</keyword>
<dbReference type="SUPFAM" id="SSF53383">
    <property type="entry name" value="PLP-dependent transferases"/>
    <property type="match status" value="1"/>
</dbReference>
<organism evidence="6 7">
    <name type="scientific">Alkalihalophilus lindianensis</name>
    <dbReference type="NCBI Taxonomy" id="1630542"/>
    <lineage>
        <taxon>Bacteria</taxon>
        <taxon>Bacillati</taxon>
        <taxon>Bacillota</taxon>
        <taxon>Bacilli</taxon>
        <taxon>Bacillales</taxon>
        <taxon>Bacillaceae</taxon>
        <taxon>Alkalihalophilus</taxon>
    </lineage>
</organism>
<keyword evidence="3 6" id="KW-0808">Transferase</keyword>
<evidence type="ECO:0000256" key="1">
    <source>
        <dbReference type="ARBA" id="ARBA00001933"/>
    </source>
</evidence>
<comment type="cofactor">
    <cofactor evidence="1 5">
        <name>pyridoxal 5'-phosphate</name>
        <dbReference type="ChEBI" id="CHEBI:597326"/>
    </cofactor>
</comment>
<gene>
    <name evidence="6" type="ORF">RYX56_22585</name>
</gene>
<dbReference type="Pfam" id="PF01053">
    <property type="entry name" value="Cys_Met_Meta_PP"/>
    <property type="match status" value="1"/>
</dbReference>
<evidence type="ECO:0000256" key="5">
    <source>
        <dbReference type="RuleBase" id="RU362118"/>
    </source>
</evidence>
<dbReference type="GO" id="GO:0016740">
    <property type="term" value="F:transferase activity"/>
    <property type="evidence" value="ECO:0007669"/>
    <property type="project" value="UniProtKB-KW"/>
</dbReference>
<evidence type="ECO:0000313" key="7">
    <source>
        <dbReference type="Proteomes" id="UP001287282"/>
    </source>
</evidence>
<feature type="non-terminal residue" evidence="6">
    <location>
        <position position="1"/>
    </location>
</feature>
<protein>
    <submittedName>
        <fullName evidence="6">PLP-dependent transferase</fullName>
    </submittedName>
</protein>
<dbReference type="InterPro" id="IPR015422">
    <property type="entry name" value="PyrdxlP-dep_Trfase_small"/>
</dbReference>
<dbReference type="EMBL" id="JAWJBA010000361">
    <property type="protein sequence ID" value="MDV2687139.1"/>
    <property type="molecule type" value="Genomic_DNA"/>
</dbReference>
<sequence length="89" mass="9923">ARVQVLRDTGASLSPYNAFQIALGLETLHVRMKEHVANARRIVEYLEQHPGVDWVLYPEKDDHPSNELAQKYLPKGAGSIVVFGIKGGR</sequence>
<dbReference type="PANTHER" id="PTHR43797:SF2">
    <property type="entry name" value="HOMOCYSTEINE_CYSTEINE SYNTHASE"/>
    <property type="match status" value="1"/>
</dbReference>
<comment type="similarity">
    <text evidence="2 5">Belongs to the trans-sulfuration enzymes family.</text>
</comment>
<dbReference type="InterPro" id="IPR015424">
    <property type="entry name" value="PyrdxlP-dep_Trfase"/>
</dbReference>
<accession>A0ABU3XGX3</accession>
<dbReference type="Gene3D" id="3.90.1150.10">
    <property type="entry name" value="Aspartate Aminotransferase, domain 1"/>
    <property type="match status" value="1"/>
</dbReference>
<dbReference type="InterPro" id="IPR000277">
    <property type="entry name" value="Cys/Met-Metab_PyrdxlP-dep_enz"/>
</dbReference>
<name>A0ABU3XGX3_9BACI</name>
<evidence type="ECO:0000256" key="3">
    <source>
        <dbReference type="ARBA" id="ARBA00022679"/>
    </source>
</evidence>
<evidence type="ECO:0000256" key="2">
    <source>
        <dbReference type="ARBA" id="ARBA00009077"/>
    </source>
</evidence>
<evidence type="ECO:0000256" key="4">
    <source>
        <dbReference type="ARBA" id="ARBA00022898"/>
    </source>
</evidence>
<proteinExistence type="inferred from homology"/>
<dbReference type="PANTHER" id="PTHR43797">
    <property type="entry name" value="HOMOCYSTEINE/CYSTEINE SYNTHASE"/>
    <property type="match status" value="1"/>
</dbReference>
<feature type="non-terminal residue" evidence="6">
    <location>
        <position position="89"/>
    </location>
</feature>
<comment type="caution">
    <text evidence="6">The sequence shown here is derived from an EMBL/GenBank/DDBJ whole genome shotgun (WGS) entry which is preliminary data.</text>
</comment>